<dbReference type="EMBL" id="CP035952">
    <property type="protein sequence ID" value="QBF28970.1"/>
    <property type="molecule type" value="Genomic_DNA"/>
</dbReference>
<dbReference type="PIRSF" id="PIRSF029287">
    <property type="entry name" value="UCP029287"/>
    <property type="match status" value="1"/>
</dbReference>
<dbReference type="InterPro" id="IPR038225">
    <property type="entry name" value="TagF_sf"/>
</dbReference>
<dbReference type="Pfam" id="PF09867">
    <property type="entry name" value="TagF_N"/>
    <property type="match status" value="1"/>
</dbReference>
<name>A0A411MQN8_9PSED</name>
<dbReference type="AlphaFoldDB" id="A0A411MQN8"/>
<dbReference type="RefSeq" id="WP_130266711.1">
    <property type="nucleotide sequence ID" value="NZ_CP035952.1"/>
</dbReference>
<dbReference type="KEGG" id="ptk:EXN22_25995"/>
<dbReference type="Proteomes" id="UP000291130">
    <property type="component" value="Chromosome"/>
</dbReference>
<keyword evidence="2" id="KW-1185">Reference proteome</keyword>
<dbReference type="NCBIfam" id="TIGR03373">
    <property type="entry name" value="VI_minor_4"/>
    <property type="match status" value="1"/>
</dbReference>
<sequence>MGDVGFYGKLASRGDFVSRGLPHSFIQPWDQWLAAGLMASQQQLAEQWLPAYLVSPLWRFALAPGVCGPQAVVGVLMPSIDRVGRYFPLTLAQLLAPDESLAAVVSGPDDWFEHCEAQLLATLEPHAAFEAFNEALRGVAVPRLNTLSSPTVAGLQRFTAVTPEARQAALAESACADMSLWWGRGSERIEAGLLRCAGLPRSEDFASFLLGSEAAR</sequence>
<evidence type="ECO:0000313" key="2">
    <source>
        <dbReference type="Proteomes" id="UP000291130"/>
    </source>
</evidence>
<evidence type="ECO:0000313" key="1">
    <source>
        <dbReference type="EMBL" id="QBF28970.1"/>
    </source>
</evidence>
<proteinExistence type="predicted"/>
<organism evidence="1 2">
    <name type="scientific">Pseudomonas tructae</name>
    <dbReference type="NCBI Taxonomy" id="2518644"/>
    <lineage>
        <taxon>Bacteria</taxon>
        <taxon>Pseudomonadati</taxon>
        <taxon>Pseudomonadota</taxon>
        <taxon>Gammaproteobacteria</taxon>
        <taxon>Pseudomonadales</taxon>
        <taxon>Pseudomonadaceae</taxon>
        <taxon>Pseudomonas</taxon>
    </lineage>
</organism>
<dbReference type="Gene3D" id="3.40.1730.10">
    <property type="entry name" value="pa0076 domain"/>
    <property type="match status" value="1"/>
</dbReference>
<gene>
    <name evidence="1" type="primary">tagF</name>
    <name evidence="1" type="ORF">EXN22_25995</name>
</gene>
<dbReference type="InterPro" id="IPR017748">
    <property type="entry name" value="TagF"/>
</dbReference>
<protein>
    <submittedName>
        <fullName evidence="1">Type VI secretion system-associated protein TagF</fullName>
    </submittedName>
</protein>
<dbReference type="OrthoDB" id="9801841at2"/>
<accession>A0A411MQN8</accession>
<reference evidence="1 2" key="1">
    <citation type="submission" date="2019-02" db="EMBL/GenBank/DDBJ databases">
        <title>Complete genome sequence of Pseudomonas sp. SNU WT1 isolated from rainbow trout.</title>
        <authorList>
            <person name="Oh W.T."/>
            <person name="Park S.C."/>
        </authorList>
    </citation>
    <scope>NUCLEOTIDE SEQUENCE [LARGE SCALE GENOMIC DNA]</scope>
    <source>
        <strain evidence="1 2">SNU WT1</strain>
    </source>
</reference>